<evidence type="ECO:0000313" key="1">
    <source>
        <dbReference type="EMBL" id="MVQ49967.1"/>
    </source>
</evidence>
<dbReference type="AlphaFoldDB" id="A0A6L6XTJ1"/>
<proteinExistence type="predicted"/>
<dbReference type="EMBL" id="WSEK01000004">
    <property type="protein sequence ID" value="MVQ49967.1"/>
    <property type="molecule type" value="Genomic_DNA"/>
</dbReference>
<protein>
    <submittedName>
        <fullName evidence="1">Uncharacterized protein</fullName>
    </submittedName>
</protein>
<dbReference type="RefSeq" id="WP_157342793.1">
    <property type="nucleotide sequence ID" value="NZ_WSEK01000004.1"/>
</dbReference>
<keyword evidence="2" id="KW-1185">Reference proteome</keyword>
<reference evidence="1 2" key="1">
    <citation type="submission" date="2019-12" db="EMBL/GenBank/DDBJ databases">
        <authorList>
            <person name="Huq M.A."/>
        </authorList>
    </citation>
    <scope>NUCLEOTIDE SEQUENCE [LARGE SCALE GENOMIC DNA]</scope>
    <source>
        <strain evidence="1 2">MAH-18</strain>
    </source>
</reference>
<sequence length="66" mass="7134">MTRMLIRVDAELSDELSGAFPHLVARKQPATTTLTGEMTDQAELQGVLNLLNSLGINVVEVVTIPD</sequence>
<organism evidence="1 2">
    <name type="scientific">Nocardioides agri</name>
    <dbReference type="NCBI Taxonomy" id="2682843"/>
    <lineage>
        <taxon>Bacteria</taxon>
        <taxon>Bacillati</taxon>
        <taxon>Actinomycetota</taxon>
        <taxon>Actinomycetes</taxon>
        <taxon>Propionibacteriales</taxon>
        <taxon>Nocardioidaceae</taxon>
        <taxon>Nocardioides</taxon>
    </lineage>
</organism>
<evidence type="ECO:0000313" key="2">
    <source>
        <dbReference type="Proteomes" id="UP000473525"/>
    </source>
</evidence>
<dbReference type="Proteomes" id="UP000473525">
    <property type="component" value="Unassembled WGS sequence"/>
</dbReference>
<gene>
    <name evidence="1" type="ORF">GON03_12305</name>
</gene>
<comment type="caution">
    <text evidence="1">The sequence shown here is derived from an EMBL/GenBank/DDBJ whole genome shotgun (WGS) entry which is preliminary data.</text>
</comment>
<accession>A0A6L6XTJ1</accession>
<name>A0A6L6XTJ1_9ACTN</name>